<evidence type="ECO:0000256" key="3">
    <source>
        <dbReference type="ARBA" id="ARBA00022833"/>
    </source>
</evidence>
<evidence type="ECO:0000313" key="8">
    <source>
        <dbReference type="Proteomes" id="UP000799772"/>
    </source>
</evidence>
<dbReference type="PANTHER" id="PTHR14305">
    <property type="entry name" value="E3 UBIQUITIN-PROTEIN LIGASE CCNB1IP1"/>
    <property type="match status" value="1"/>
</dbReference>
<dbReference type="SUPFAM" id="SSF57850">
    <property type="entry name" value="RING/U-box"/>
    <property type="match status" value="1"/>
</dbReference>
<feature type="coiled-coil region" evidence="5">
    <location>
        <begin position="108"/>
        <end position="146"/>
    </location>
</feature>
<dbReference type="InterPro" id="IPR017907">
    <property type="entry name" value="Znf_RING_CS"/>
</dbReference>
<dbReference type="InterPro" id="IPR001841">
    <property type="entry name" value="Znf_RING"/>
</dbReference>
<protein>
    <recommendedName>
        <fullName evidence="6">RING-type domain-containing protein</fullName>
    </recommendedName>
</protein>
<keyword evidence="3" id="KW-0862">Zinc</keyword>
<dbReference type="Pfam" id="PF14634">
    <property type="entry name" value="zf-RING_5"/>
    <property type="match status" value="1"/>
</dbReference>
<dbReference type="GO" id="GO:0000795">
    <property type="term" value="C:synaptonemal complex"/>
    <property type="evidence" value="ECO:0007669"/>
    <property type="project" value="InterPro"/>
</dbReference>
<keyword evidence="1" id="KW-0479">Metal-binding</keyword>
<dbReference type="GO" id="GO:0061630">
    <property type="term" value="F:ubiquitin protein ligase activity"/>
    <property type="evidence" value="ECO:0007669"/>
    <property type="project" value="InterPro"/>
</dbReference>
<feature type="domain" description="RING-type" evidence="6">
    <location>
        <begin position="8"/>
        <end position="49"/>
    </location>
</feature>
<evidence type="ECO:0000256" key="1">
    <source>
        <dbReference type="ARBA" id="ARBA00022723"/>
    </source>
</evidence>
<keyword evidence="5" id="KW-0175">Coiled coil</keyword>
<dbReference type="PROSITE" id="PS00518">
    <property type="entry name" value="ZF_RING_1"/>
    <property type="match status" value="1"/>
</dbReference>
<dbReference type="PROSITE" id="PS50089">
    <property type="entry name" value="ZF_RING_2"/>
    <property type="match status" value="1"/>
</dbReference>
<evidence type="ECO:0000313" key="7">
    <source>
        <dbReference type="EMBL" id="KAF2094538.1"/>
    </source>
</evidence>
<dbReference type="AlphaFoldDB" id="A0A9P4I7Z0"/>
<gene>
    <name evidence="7" type="ORF">NA57DRAFT_25718</name>
</gene>
<dbReference type="EMBL" id="ML978134">
    <property type="protein sequence ID" value="KAF2094538.1"/>
    <property type="molecule type" value="Genomic_DNA"/>
</dbReference>
<feature type="non-terminal residue" evidence="7">
    <location>
        <position position="148"/>
    </location>
</feature>
<sequence length="148" mass="16427">LRCNSLKCRSLLTERAVVTTCSHVFCVDCAERLGLSTATTGPRKCPACNMQLQNPDDAVCTYLNPADDYKTSVLSGLSPAIVMECAARALAFWNYQAAQEIKYQGYLADSITNRYRTLSAQYDDLINQANAEIKNLHEKIQSISQNTH</sequence>
<evidence type="ECO:0000256" key="5">
    <source>
        <dbReference type="SAM" id="Coils"/>
    </source>
</evidence>
<dbReference type="PANTHER" id="PTHR14305:SF0">
    <property type="entry name" value="E3 UBIQUITIN-PROTEIN LIGASE CCNB1IP1"/>
    <property type="match status" value="1"/>
</dbReference>
<dbReference type="InterPro" id="IPR042448">
    <property type="entry name" value="CCNB1IP1"/>
</dbReference>
<comment type="caution">
    <text evidence="7">The sequence shown here is derived from an EMBL/GenBank/DDBJ whole genome shotgun (WGS) entry which is preliminary data.</text>
</comment>
<dbReference type="OrthoDB" id="441210at2759"/>
<accession>A0A9P4I7Z0</accession>
<evidence type="ECO:0000256" key="2">
    <source>
        <dbReference type="ARBA" id="ARBA00022771"/>
    </source>
</evidence>
<evidence type="ECO:0000259" key="6">
    <source>
        <dbReference type="PROSITE" id="PS50089"/>
    </source>
</evidence>
<name>A0A9P4I7Z0_9PEZI</name>
<dbReference type="Proteomes" id="UP000799772">
    <property type="component" value="Unassembled WGS sequence"/>
</dbReference>
<proteinExistence type="predicted"/>
<dbReference type="Gene3D" id="3.30.40.10">
    <property type="entry name" value="Zinc/RING finger domain, C3HC4 (zinc finger)"/>
    <property type="match status" value="1"/>
</dbReference>
<keyword evidence="8" id="KW-1185">Reference proteome</keyword>
<organism evidence="7 8">
    <name type="scientific">Rhizodiscina lignyota</name>
    <dbReference type="NCBI Taxonomy" id="1504668"/>
    <lineage>
        <taxon>Eukaryota</taxon>
        <taxon>Fungi</taxon>
        <taxon>Dikarya</taxon>
        <taxon>Ascomycota</taxon>
        <taxon>Pezizomycotina</taxon>
        <taxon>Dothideomycetes</taxon>
        <taxon>Pleosporomycetidae</taxon>
        <taxon>Aulographales</taxon>
        <taxon>Rhizodiscinaceae</taxon>
        <taxon>Rhizodiscina</taxon>
    </lineage>
</organism>
<reference evidence="7" key="1">
    <citation type="journal article" date="2020" name="Stud. Mycol.">
        <title>101 Dothideomycetes genomes: a test case for predicting lifestyles and emergence of pathogens.</title>
        <authorList>
            <person name="Haridas S."/>
            <person name="Albert R."/>
            <person name="Binder M."/>
            <person name="Bloem J."/>
            <person name="Labutti K."/>
            <person name="Salamov A."/>
            <person name="Andreopoulos B."/>
            <person name="Baker S."/>
            <person name="Barry K."/>
            <person name="Bills G."/>
            <person name="Bluhm B."/>
            <person name="Cannon C."/>
            <person name="Castanera R."/>
            <person name="Culley D."/>
            <person name="Daum C."/>
            <person name="Ezra D."/>
            <person name="Gonzalez J."/>
            <person name="Henrissat B."/>
            <person name="Kuo A."/>
            <person name="Liang C."/>
            <person name="Lipzen A."/>
            <person name="Lutzoni F."/>
            <person name="Magnuson J."/>
            <person name="Mondo S."/>
            <person name="Nolan M."/>
            <person name="Ohm R."/>
            <person name="Pangilinan J."/>
            <person name="Park H.-J."/>
            <person name="Ramirez L."/>
            <person name="Alfaro M."/>
            <person name="Sun H."/>
            <person name="Tritt A."/>
            <person name="Yoshinaga Y."/>
            <person name="Zwiers L.-H."/>
            <person name="Turgeon B."/>
            <person name="Goodwin S."/>
            <person name="Spatafora J."/>
            <person name="Crous P."/>
            <person name="Grigoriev I."/>
        </authorList>
    </citation>
    <scope>NUCLEOTIDE SEQUENCE</scope>
    <source>
        <strain evidence="7">CBS 133067</strain>
    </source>
</reference>
<dbReference type="GO" id="GO:0008270">
    <property type="term" value="F:zinc ion binding"/>
    <property type="evidence" value="ECO:0007669"/>
    <property type="project" value="UniProtKB-KW"/>
</dbReference>
<dbReference type="GO" id="GO:0007131">
    <property type="term" value="P:reciprocal meiotic recombination"/>
    <property type="evidence" value="ECO:0007669"/>
    <property type="project" value="InterPro"/>
</dbReference>
<dbReference type="InterPro" id="IPR013083">
    <property type="entry name" value="Znf_RING/FYVE/PHD"/>
</dbReference>
<evidence type="ECO:0000256" key="4">
    <source>
        <dbReference type="PROSITE-ProRule" id="PRU00175"/>
    </source>
</evidence>
<keyword evidence="2 4" id="KW-0863">Zinc-finger</keyword>
<feature type="non-terminal residue" evidence="7">
    <location>
        <position position="1"/>
    </location>
</feature>